<comment type="similarity">
    <text evidence="1 5">Belongs to the peptidase S41A family.</text>
</comment>
<keyword evidence="6" id="KW-1133">Transmembrane helix</keyword>
<keyword evidence="4 5" id="KW-0720">Serine protease</keyword>
<keyword evidence="3 5" id="KW-0378">Hydrolase</keyword>
<feature type="transmembrane region" description="Helical" evidence="6">
    <location>
        <begin position="12"/>
        <end position="31"/>
    </location>
</feature>
<evidence type="ECO:0000313" key="8">
    <source>
        <dbReference type="EMBL" id="VFK55371.1"/>
    </source>
</evidence>
<dbReference type="InterPro" id="IPR040573">
    <property type="entry name" value="TSP_N"/>
</dbReference>
<dbReference type="InterPro" id="IPR004447">
    <property type="entry name" value="Peptidase_S41A"/>
</dbReference>
<evidence type="ECO:0000256" key="2">
    <source>
        <dbReference type="ARBA" id="ARBA00022670"/>
    </source>
</evidence>
<keyword evidence="6" id="KW-0472">Membrane</keyword>
<sequence>MHKSFQDQGATISIIRILLWIVFVLICFPVFSVQAALQEVVLQQEEDQAFLIPAPRHARITKLVVGWVTNHHYRETVLDNVLSARILAWYIETLDPNRSFFLEDDVRYLQFLYEDRLDDALQAADMAPAFEIFKIYKKRVAARVRKAVHLVGQDFNFTIDENYIPDRTERPWPASALELDEIWRKRVKNDVLTLRLEKKKDAIAIRKTLRKRYETLLRSVRQFTSDDVCQLFINAYAASVGPHTRYFSPRNSENLFINLSQSLEGIGAVLQSDNEYTVVRKIIHGGPADKDEKLQVDDVITGVGQNLHGEMVDVVGWRLQDVVNLIRGPKDSIVRLQILEGKTGLDGPAKQISLIRNRVDLADRIAKKSVIKISTENGDLRIGVIELPTFYAQVRPSTRKHDEKRSSTHDVQKLIDDLRKETVDGIVLDLRGNGGGSLNEAINLTGLFLESGPIVQIKESNGRFLIKNDPYPGMAWSGPLVVLVDQGSASASEIFTGAIQDYRRGLIVGETTHGKGTVQQVISLMDETAKNNAEDMGHLKLTIAQFFRVNGASTQYRGIVPDMILPSVENSADQGERAFKNALPWASISPAKFSYYASLDDVLIAVRAKHENRMMREPIFDLLREELAVQREARSRTQFTLREAQRREERKARKDMQEVRKNRFRVAVGSEKKPDVVGSNDIEEEPIVFEVILREAATIAADMAGVYRN</sequence>
<dbReference type="InterPro" id="IPR036034">
    <property type="entry name" value="PDZ_sf"/>
</dbReference>
<dbReference type="Pfam" id="PF17804">
    <property type="entry name" value="TSP_NTD"/>
    <property type="match status" value="1"/>
</dbReference>
<dbReference type="GO" id="GO:0006508">
    <property type="term" value="P:proteolysis"/>
    <property type="evidence" value="ECO:0007669"/>
    <property type="project" value="UniProtKB-KW"/>
</dbReference>
<evidence type="ECO:0000256" key="1">
    <source>
        <dbReference type="ARBA" id="ARBA00009179"/>
    </source>
</evidence>
<evidence type="ECO:0000256" key="4">
    <source>
        <dbReference type="ARBA" id="ARBA00022825"/>
    </source>
</evidence>
<dbReference type="GO" id="GO:0007165">
    <property type="term" value="P:signal transduction"/>
    <property type="evidence" value="ECO:0007669"/>
    <property type="project" value="TreeGrafter"/>
</dbReference>
<dbReference type="InterPro" id="IPR005151">
    <property type="entry name" value="Tail-specific_protease"/>
</dbReference>
<dbReference type="Pfam" id="PF11818">
    <property type="entry name" value="DUF3340"/>
    <property type="match status" value="1"/>
</dbReference>
<feature type="domain" description="PDZ" evidence="7">
    <location>
        <begin position="256"/>
        <end position="327"/>
    </location>
</feature>
<dbReference type="EMBL" id="CAADFX010000031">
    <property type="protein sequence ID" value="VFK55371.1"/>
    <property type="molecule type" value="Genomic_DNA"/>
</dbReference>
<dbReference type="PANTHER" id="PTHR32060">
    <property type="entry name" value="TAIL-SPECIFIC PROTEASE"/>
    <property type="match status" value="1"/>
</dbReference>
<keyword evidence="2 5" id="KW-0645">Protease</keyword>
<dbReference type="GO" id="GO:0008236">
    <property type="term" value="F:serine-type peptidase activity"/>
    <property type="evidence" value="ECO:0007669"/>
    <property type="project" value="UniProtKB-KW"/>
</dbReference>
<reference evidence="8" key="1">
    <citation type="submission" date="2019-02" db="EMBL/GenBank/DDBJ databases">
        <authorList>
            <person name="Gruber-Vodicka R. H."/>
            <person name="Seah K. B. B."/>
        </authorList>
    </citation>
    <scope>NUCLEOTIDE SEQUENCE</scope>
    <source>
        <strain evidence="8">BECK_BY1</strain>
    </source>
</reference>
<proteinExistence type="inferred from homology"/>
<dbReference type="SMART" id="SM00228">
    <property type="entry name" value="PDZ"/>
    <property type="match status" value="1"/>
</dbReference>
<evidence type="ECO:0000256" key="5">
    <source>
        <dbReference type="RuleBase" id="RU004404"/>
    </source>
</evidence>
<dbReference type="GO" id="GO:0030288">
    <property type="term" value="C:outer membrane-bounded periplasmic space"/>
    <property type="evidence" value="ECO:0007669"/>
    <property type="project" value="TreeGrafter"/>
</dbReference>
<dbReference type="AlphaFoldDB" id="A0A450ZNR8"/>
<evidence type="ECO:0000259" key="7">
    <source>
        <dbReference type="PROSITE" id="PS50106"/>
    </source>
</evidence>
<dbReference type="InterPro" id="IPR020992">
    <property type="entry name" value="Tail_Prtase_C"/>
</dbReference>
<dbReference type="Gene3D" id="2.30.42.10">
    <property type="match status" value="1"/>
</dbReference>
<evidence type="ECO:0000256" key="6">
    <source>
        <dbReference type="SAM" id="Phobius"/>
    </source>
</evidence>
<dbReference type="NCBIfam" id="TIGR00225">
    <property type="entry name" value="prc"/>
    <property type="match status" value="1"/>
</dbReference>
<gene>
    <name evidence="8" type="ORF">BECKTUN1418D_GA0071000_103115</name>
</gene>
<keyword evidence="6" id="KW-0812">Transmembrane</keyword>
<dbReference type="FunFam" id="3.90.226.10:FF:000090">
    <property type="entry name" value="Tail-specific protease"/>
    <property type="match status" value="1"/>
</dbReference>
<dbReference type="CDD" id="cd07560">
    <property type="entry name" value="Peptidase_S41_CPP"/>
    <property type="match status" value="1"/>
</dbReference>
<dbReference type="Gene3D" id="3.90.226.10">
    <property type="entry name" value="2-enoyl-CoA Hydratase, Chain A, domain 1"/>
    <property type="match status" value="1"/>
</dbReference>
<dbReference type="SUPFAM" id="SSF52096">
    <property type="entry name" value="ClpP/crotonase"/>
    <property type="match status" value="1"/>
</dbReference>
<dbReference type="Pfam" id="PF03572">
    <property type="entry name" value="Peptidase_S41"/>
    <property type="match status" value="1"/>
</dbReference>
<dbReference type="SMART" id="SM00245">
    <property type="entry name" value="TSPc"/>
    <property type="match status" value="1"/>
</dbReference>
<protein>
    <submittedName>
        <fullName evidence="8">Carboxyl-terminal processing protease</fullName>
    </submittedName>
</protein>
<organism evidence="8">
    <name type="scientific">Candidatus Kentrum sp. TUN</name>
    <dbReference type="NCBI Taxonomy" id="2126343"/>
    <lineage>
        <taxon>Bacteria</taxon>
        <taxon>Pseudomonadati</taxon>
        <taxon>Pseudomonadota</taxon>
        <taxon>Gammaproteobacteria</taxon>
        <taxon>Candidatus Kentrum</taxon>
    </lineage>
</organism>
<dbReference type="PROSITE" id="PS50106">
    <property type="entry name" value="PDZ"/>
    <property type="match status" value="1"/>
</dbReference>
<dbReference type="InterPro" id="IPR001478">
    <property type="entry name" value="PDZ"/>
</dbReference>
<dbReference type="SUPFAM" id="SSF50156">
    <property type="entry name" value="PDZ domain-like"/>
    <property type="match status" value="1"/>
</dbReference>
<dbReference type="InterPro" id="IPR029045">
    <property type="entry name" value="ClpP/crotonase-like_dom_sf"/>
</dbReference>
<dbReference type="PANTHER" id="PTHR32060:SF22">
    <property type="entry name" value="CARBOXYL-TERMINAL-PROCESSING PEPTIDASE 3, CHLOROPLASTIC"/>
    <property type="match status" value="1"/>
</dbReference>
<name>A0A450ZNR8_9GAMM</name>
<dbReference type="GO" id="GO:0004175">
    <property type="term" value="F:endopeptidase activity"/>
    <property type="evidence" value="ECO:0007669"/>
    <property type="project" value="TreeGrafter"/>
</dbReference>
<evidence type="ECO:0000256" key="3">
    <source>
        <dbReference type="ARBA" id="ARBA00022801"/>
    </source>
</evidence>
<dbReference type="Pfam" id="PF00595">
    <property type="entry name" value="PDZ"/>
    <property type="match status" value="1"/>
</dbReference>
<accession>A0A450ZNR8</accession>